<comment type="similarity">
    <text evidence="5">Belongs to the purine/pyrimidine phosphoribosyltransferase family.</text>
</comment>
<evidence type="ECO:0000313" key="15">
    <source>
        <dbReference type="Proteomes" id="UP001497472"/>
    </source>
</evidence>
<dbReference type="PANTHER" id="PTHR32315">
    <property type="entry name" value="ADENINE PHOSPHORIBOSYLTRANSFERASE"/>
    <property type="match status" value="1"/>
</dbReference>
<reference evidence="14 15" key="1">
    <citation type="submission" date="2023-11" db="EMBL/GenBank/DDBJ databases">
        <authorList>
            <person name="Okamura Y."/>
        </authorList>
    </citation>
    <scope>NUCLEOTIDE SEQUENCE [LARGE SCALE GENOMIC DNA]</scope>
</reference>
<dbReference type="EC" id="2.4.2.7" evidence="7"/>
<feature type="domain" description="Phosphoribosyltransferase" evidence="13">
    <location>
        <begin position="82"/>
        <end position="206"/>
    </location>
</feature>
<name>A0AAV1JHN5_9NEOP</name>
<keyword evidence="15" id="KW-1185">Reference proteome</keyword>
<dbReference type="NCBIfam" id="TIGR01090">
    <property type="entry name" value="apt"/>
    <property type="match status" value="1"/>
</dbReference>
<evidence type="ECO:0000256" key="10">
    <source>
        <dbReference type="ARBA" id="ARBA00022676"/>
    </source>
</evidence>
<dbReference type="PANTHER" id="PTHR32315:SF3">
    <property type="entry name" value="ADENINE PHOSPHORIBOSYLTRANSFERASE"/>
    <property type="match status" value="1"/>
</dbReference>
<dbReference type="GO" id="GO:0002055">
    <property type="term" value="F:adenine binding"/>
    <property type="evidence" value="ECO:0007669"/>
    <property type="project" value="TreeGrafter"/>
</dbReference>
<keyword evidence="9" id="KW-0963">Cytoplasm</keyword>
<comment type="caution">
    <text evidence="14">The sequence shown here is derived from an EMBL/GenBank/DDBJ whole genome shotgun (WGS) entry which is preliminary data.</text>
</comment>
<evidence type="ECO:0000256" key="6">
    <source>
        <dbReference type="ARBA" id="ARBA00011738"/>
    </source>
</evidence>
<evidence type="ECO:0000256" key="3">
    <source>
        <dbReference type="ARBA" id="ARBA00004496"/>
    </source>
</evidence>
<dbReference type="GO" id="GO:0016208">
    <property type="term" value="F:AMP binding"/>
    <property type="evidence" value="ECO:0007669"/>
    <property type="project" value="TreeGrafter"/>
</dbReference>
<dbReference type="Pfam" id="PF00156">
    <property type="entry name" value="Pribosyltran"/>
    <property type="match status" value="1"/>
</dbReference>
<dbReference type="Gene3D" id="3.40.50.2020">
    <property type="match status" value="1"/>
</dbReference>
<evidence type="ECO:0000259" key="13">
    <source>
        <dbReference type="Pfam" id="PF00156"/>
    </source>
</evidence>
<dbReference type="AlphaFoldDB" id="A0AAV1JHN5"/>
<proteinExistence type="inferred from homology"/>
<evidence type="ECO:0000256" key="8">
    <source>
        <dbReference type="ARBA" id="ARBA00017366"/>
    </source>
</evidence>
<dbReference type="EMBL" id="CAVLEF010000009">
    <property type="protein sequence ID" value="CAK1547755.1"/>
    <property type="molecule type" value="Genomic_DNA"/>
</dbReference>
<evidence type="ECO:0000256" key="9">
    <source>
        <dbReference type="ARBA" id="ARBA00022490"/>
    </source>
</evidence>
<gene>
    <name evidence="14" type="ORF">LNINA_LOCUS7209</name>
</gene>
<dbReference type="HAMAP" id="MF_00004">
    <property type="entry name" value="Aden_phosphoribosyltr"/>
    <property type="match status" value="1"/>
</dbReference>
<sequence>MSIVTVVINDRSYLRARLTFMSLKKNNNLKYNIVQTKMATEYEKKISELEKKIKNFPNFPKQGILFWDIFSAISDGAACKLLQSLLIETIRTKYPDAEAVVGLESRGFLFSFSIAAEMGIGCLPVRKKGKLPGDVISYKYDLEYGSDTLEIQKDSIKPGLKCVIIDDLIATGGSLNAAIQLLSNSGAKVLGCLVIIELESLKGRKNIPKDIPIHSMIKYD</sequence>
<protein>
    <recommendedName>
        <fullName evidence="8">Adenine phosphoribosyltransferase</fullName>
        <ecNumber evidence="7">2.4.2.7</ecNumber>
    </recommendedName>
</protein>
<dbReference type="CDD" id="cd06223">
    <property type="entry name" value="PRTases_typeI"/>
    <property type="match status" value="1"/>
</dbReference>
<dbReference type="NCBIfam" id="NF002636">
    <property type="entry name" value="PRK02304.1-5"/>
    <property type="match status" value="1"/>
</dbReference>
<evidence type="ECO:0000256" key="7">
    <source>
        <dbReference type="ARBA" id="ARBA00011893"/>
    </source>
</evidence>
<evidence type="ECO:0000256" key="4">
    <source>
        <dbReference type="ARBA" id="ARBA00004659"/>
    </source>
</evidence>
<comment type="subunit">
    <text evidence="6">Homodimer.</text>
</comment>
<dbReference type="GO" id="GO:0044209">
    <property type="term" value="P:AMP salvage"/>
    <property type="evidence" value="ECO:0007669"/>
    <property type="project" value="TreeGrafter"/>
</dbReference>
<keyword evidence="10" id="KW-0328">Glycosyltransferase</keyword>
<dbReference type="GO" id="GO:0006168">
    <property type="term" value="P:adenine salvage"/>
    <property type="evidence" value="ECO:0007669"/>
    <property type="project" value="InterPro"/>
</dbReference>
<evidence type="ECO:0000256" key="5">
    <source>
        <dbReference type="ARBA" id="ARBA00008391"/>
    </source>
</evidence>
<evidence type="ECO:0000313" key="14">
    <source>
        <dbReference type="EMBL" id="CAK1547755.1"/>
    </source>
</evidence>
<dbReference type="InterPro" id="IPR000836">
    <property type="entry name" value="PRTase_dom"/>
</dbReference>
<evidence type="ECO:0000256" key="11">
    <source>
        <dbReference type="ARBA" id="ARBA00022679"/>
    </source>
</evidence>
<evidence type="ECO:0000256" key="12">
    <source>
        <dbReference type="ARBA" id="ARBA00022726"/>
    </source>
</evidence>
<evidence type="ECO:0000256" key="2">
    <source>
        <dbReference type="ARBA" id="ARBA00003968"/>
    </source>
</evidence>
<dbReference type="SUPFAM" id="SSF53271">
    <property type="entry name" value="PRTase-like"/>
    <property type="match status" value="1"/>
</dbReference>
<dbReference type="InterPro" id="IPR050054">
    <property type="entry name" value="UPRTase/APRTase"/>
</dbReference>
<keyword evidence="12" id="KW-0660">Purine salvage</keyword>
<comment type="function">
    <text evidence="2">Catalyzes a salvage reaction resulting in the formation of AMP, that is energically less costly than de novo synthesis.</text>
</comment>
<dbReference type="InterPro" id="IPR005764">
    <property type="entry name" value="Ade_phspho_trans"/>
</dbReference>
<dbReference type="Proteomes" id="UP001497472">
    <property type="component" value="Unassembled WGS sequence"/>
</dbReference>
<keyword evidence="11" id="KW-0808">Transferase</keyword>
<organism evidence="14 15">
    <name type="scientific">Leptosia nina</name>
    <dbReference type="NCBI Taxonomy" id="320188"/>
    <lineage>
        <taxon>Eukaryota</taxon>
        <taxon>Metazoa</taxon>
        <taxon>Ecdysozoa</taxon>
        <taxon>Arthropoda</taxon>
        <taxon>Hexapoda</taxon>
        <taxon>Insecta</taxon>
        <taxon>Pterygota</taxon>
        <taxon>Neoptera</taxon>
        <taxon>Endopterygota</taxon>
        <taxon>Lepidoptera</taxon>
        <taxon>Glossata</taxon>
        <taxon>Ditrysia</taxon>
        <taxon>Papilionoidea</taxon>
        <taxon>Pieridae</taxon>
        <taxon>Pierinae</taxon>
        <taxon>Leptosia</taxon>
    </lineage>
</organism>
<accession>A0AAV1JHN5</accession>
<comment type="pathway">
    <text evidence="4">Purine metabolism; AMP biosynthesis via salvage pathway; AMP from adenine: step 1/1.</text>
</comment>
<dbReference type="FunFam" id="3.40.50.2020:FF:000021">
    <property type="entry name" value="Adenine phosphoribosyltransferase"/>
    <property type="match status" value="1"/>
</dbReference>
<dbReference type="InterPro" id="IPR029057">
    <property type="entry name" value="PRTase-like"/>
</dbReference>
<dbReference type="GO" id="GO:0003999">
    <property type="term" value="F:adenine phosphoribosyltransferase activity"/>
    <property type="evidence" value="ECO:0007669"/>
    <property type="project" value="UniProtKB-EC"/>
</dbReference>
<comment type="catalytic activity">
    <reaction evidence="1">
        <text>AMP + diphosphate = 5-phospho-alpha-D-ribose 1-diphosphate + adenine</text>
        <dbReference type="Rhea" id="RHEA:16609"/>
        <dbReference type="ChEBI" id="CHEBI:16708"/>
        <dbReference type="ChEBI" id="CHEBI:33019"/>
        <dbReference type="ChEBI" id="CHEBI:58017"/>
        <dbReference type="ChEBI" id="CHEBI:456215"/>
        <dbReference type="EC" id="2.4.2.7"/>
    </reaction>
</comment>
<dbReference type="GO" id="GO:0005737">
    <property type="term" value="C:cytoplasm"/>
    <property type="evidence" value="ECO:0007669"/>
    <property type="project" value="UniProtKB-SubCell"/>
</dbReference>
<comment type="subcellular location">
    <subcellularLocation>
        <location evidence="3">Cytoplasm</location>
    </subcellularLocation>
</comment>
<evidence type="ECO:0000256" key="1">
    <source>
        <dbReference type="ARBA" id="ARBA00000868"/>
    </source>
</evidence>
<dbReference type="GO" id="GO:0006166">
    <property type="term" value="P:purine ribonucleoside salvage"/>
    <property type="evidence" value="ECO:0007669"/>
    <property type="project" value="UniProtKB-KW"/>
</dbReference>